<dbReference type="SUPFAM" id="SSF52096">
    <property type="entry name" value="ClpP/crotonase"/>
    <property type="match status" value="1"/>
</dbReference>
<dbReference type="Pfam" id="PF00378">
    <property type="entry name" value="ECH_1"/>
    <property type="match status" value="1"/>
</dbReference>
<dbReference type="GO" id="GO:0004300">
    <property type="term" value="F:enoyl-CoA hydratase activity"/>
    <property type="evidence" value="ECO:0007669"/>
    <property type="project" value="UniProtKB-EC"/>
</dbReference>
<dbReference type="PANTHER" id="PTHR43149">
    <property type="entry name" value="ENOYL-COA HYDRATASE"/>
    <property type="match status" value="1"/>
</dbReference>
<gene>
    <name evidence="1" type="ORF">MNBD_ALPHA11-2061</name>
</gene>
<dbReference type="CDD" id="cd06558">
    <property type="entry name" value="crotonase-like"/>
    <property type="match status" value="1"/>
</dbReference>
<accession>A0A3B0UEI4</accession>
<dbReference type="Gene3D" id="1.10.12.10">
    <property type="entry name" value="Lyase 2-enoyl-coa Hydratase, Chain A, domain 2"/>
    <property type="match status" value="1"/>
</dbReference>
<reference evidence="1" key="1">
    <citation type="submission" date="2018-06" db="EMBL/GenBank/DDBJ databases">
        <authorList>
            <person name="Zhirakovskaya E."/>
        </authorList>
    </citation>
    <scope>NUCLEOTIDE SEQUENCE</scope>
</reference>
<dbReference type="UniPathway" id="UPA00659"/>
<dbReference type="EC" id="4.2.1.17" evidence="1"/>
<dbReference type="NCBIfam" id="NF004794">
    <property type="entry name" value="PRK06142.1"/>
    <property type="match status" value="1"/>
</dbReference>
<dbReference type="InterPro" id="IPR029045">
    <property type="entry name" value="ClpP/crotonase-like_dom_sf"/>
</dbReference>
<protein>
    <submittedName>
        <fullName evidence="1">Enoyl-CoA hydratase</fullName>
        <ecNumber evidence="1">4.2.1.17</ecNumber>
    </submittedName>
</protein>
<dbReference type="EMBL" id="UOEQ01000187">
    <property type="protein sequence ID" value="VAW18834.1"/>
    <property type="molecule type" value="Genomic_DNA"/>
</dbReference>
<keyword evidence="1" id="KW-0456">Lyase</keyword>
<name>A0A3B0UEI4_9ZZZZ</name>
<evidence type="ECO:0000313" key="1">
    <source>
        <dbReference type="EMBL" id="VAW18834.1"/>
    </source>
</evidence>
<organism evidence="1">
    <name type="scientific">hydrothermal vent metagenome</name>
    <dbReference type="NCBI Taxonomy" id="652676"/>
    <lineage>
        <taxon>unclassified sequences</taxon>
        <taxon>metagenomes</taxon>
        <taxon>ecological metagenomes</taxon>
    </lineage>
</organism>
<dbReference type="InterPro" id="IPR014748">
    <property type="entry name" value="Enoyl-CoA_hydra_C"/>
</dbReference>
<sequence>MNYNCFEVSKADGVAQVKMCRPEKANSMNEDFWRELPQILDNLDQGGDVRVCILSGSGKNFSGGMDLSFFAKPEFANFDNGRKREVFFDVVATLQGVFNKIEKVRFPVIAAVQGACIGGALDMIAACDLRYASIDAQFSIEEINMGMIADLGSLQRLPLLMPEGLVREMAYTGQRIDAKRALETGLVNQVFEGHEEMMREVMTIAKQIAAKSPLAISASKKAFNFSRNNGLRDALEYIGVLQAAVLEPADIGAAMKAKANKSDPKFDDIAPLLMTRDKDE</sequence>
<dbReference type="InterPro" id="IPR045002">
    <property type="entry name" value="Ech1-like"/>
</dbReference>
<dbReference type="Gene3D" id="3.90.226.10">
    <property type="entry name" value="2-enoyl-CoA Hydratase, Chain A, domain 1"/>
    <property type="match status" value="1"/>
</dbReference>
<dbReference type="InterPro" id="IPR001753">
    <property type="entry name" value="Enoyl-CoA_hydra/iso"/>
</dbReference>
<dbReference type="AlphaFoldDB" id="A0A3B0UEI4"/>
<dbReference type="GO" id="GO:0006635">
    <property type="term" value="P:fatty acid beta-oxidation"/>
    <property type="evidence" value="ECO:0007669"/>
    <property type="project" value="UniProtKB-UniPathway"/>
</dbReference>
<proteinExistence type="predicted"/>
<dbReference type="GO" id="GO:0016853">
    <property type="term" value="F:isomerase activity"/>
    <property type="evidence" value="ECO:0007669"/>
    <property type="project" value="InterPro"/>
</dbReference>